<dbReference type="InterPro" id="IPR000587">
    <property type="entry name" value="Creatinase_N"/>
</dbReference>
<evidence type="ECO:0000256" key="2">
    <source>
        <dbReference type="ARBA" id="ARBA00022723"/>
    </source>
</evidence>
<evidence type="ECO:0000256" key="4">
    <source>
        <dbReference type="SAM" id="MobiDB-lite"/>
    </source>
</evidence>
<proteinExistence type="inferred from homology"/>
<name>A0A8C5JE67_JUNHY</name>
<dbReference type="Pfam" id="PF01321">
    <property type="entry name" value="Creatinase_N"/>
    <property type="match status" value="1"/>
</dbReference>
<dbReference type="PANTHER" id="PTHR43763">
    <property type="entry name" value="XAA-PRO AMINOPEPTIDASE 1"/>
    <property type="match status" value="1"/>
</dbReference>
<organism evidence="6 7">
    <name type="scientific">Junco hyemalis</name>
    <name type="common">Dark-eyed junco</name>
    <dbReference type="NCBI Taxonomy" id="40217"/>
    <lineage>
        <taxon>Eukaryota</taxon>
        <taxon>Metazoa</taxon>
        <taxon>Chordata</taxon>
        <taxon>Craniata</taxon>
        <taxon>Vertebrata</taxon>
        <taxon>Euteleostomi</taxon>
        <taxon>Archelosauria</taxon>
        <taxon>Archosauria</taxon>
        <taxon>Dinosauria</taxon>
        <taxon>Saurischia</taxon>
        <taxon>Theropoda</taxon>
        <taxon>Coelurosauria</taxon>
        <taxon>Aves</taxon>
        <taxon>Neognathae</taxon>
        <taxon>Neoaves</taxon>
        <taxon>Telluraves</taxon>
        <taxon>Australaves</taxon>
        <taxon>Passeriformes</taxon>
        <taxon>Passerellidae</taxon>
        <taxon>Junco</taxon>
    </lineage>
</organism>
<keyword evidence="2" id="KW-0479">Metal-binding</keyword>
<protein>
    <submittedName>
        <fullName evidence="6">X-prolyl aminopeptidase 2</fullName>
    </submittedName>
</protein>
<evidence type="ECO:0000256" key="3">
    <source>
        <dbReference type="ARBA" id="ARBA00022801"/>
    </source>
</evidence>
<dbReference type="InterPro" id="IPR029149">
    <property type="entry name" value="Creatin/AminoP/Spt16_N"/>
</dbReference>
<accession>A0A8C5JE67</accession>
<sequence>RSSKPPGCSPRFAGVAVPTGCAAGRAPRAPSTRSDIRDCSAEPPYLPPTATNTTARLAVLRGILRTHGVQAYIVPSTDAHMSEYISERDARLGWLTGFTGSAGTAVVTRDKAALWTDSRYWTQAERELDCNWELQRTRTPPPSIATWILKEVPAEGNVSLDPFLFSIGRAG</sequence>
<reference evidence="6" key="1">
    <citation type="submission" date="2025-08" db="UniProtKB">
        <authorList>
            <consortium name="Ensembl"/>
        </authorList>
    </citation>
    <scope>IDENTIFICATION</scope>
</reference>
<evidence type="ECO:0000259" key="5">
    <source>
        <dbReference type="Pfam" id="PF01321"/>
    </source>
</evidence>
<keyword evidence="7" id="KW-1185">Reference proteome</keyword>
<evidence type="ECO:0000313" key="7">
    <source>
        <dbReference type="Proteomes" id="UP000694408"/>
    </source>
</evidence>
<dbReference type="Proteomes" id="UP000694408">
    <property type="component" value="Unplaced"/>
</dbReference>
<dbReference type="GO" id="GO:0046872">
    <property type="term" value="F:metal ion binding"/>
    <property type="evidence" value="ECO:0007669"/>
    <property type="project" value="UniProtKB-KW"/>
</dbReference>
<dbReference type="PANTHER" id="PTHR43763:SF4">
    <property type="entry name" value="XAA-PRO AMINOPEPTIDASE 2"/>
    <property type="match status" value="1"/>
</dbReference>
<dbReference type="Ensembl" id="ENSJHYT00000021617.1">
    <property type="protein sequence ID" value="ENSJHYP00000017895.1"/>
    <property type="gene ID" value="ENSJHYG00000013656.1"/>
</dbReference>
<reference evidence="6" key="2">
    <citation type="submission" date="2025-09" db="UniProtKB">
        <authorList>
            <consortium name="Ensembl"/>
        </authorList>
    </citation>
    <scope>IDENTIFICATION</scope>
</reference>
<comment type="similarity">
    <text evidence="1">Belongs to the peptidase M24B family.</text>
</comment>
<evidence type="ECO:0000256" key="1">
    <source>
        <dbReference type="ARBA" id="ARBA00008766"/>
    </source>
</evidence>
<feature type="region of interest" description="Disordered" evidence="4">
    <location>
        <begin position="22"/>
        <end position="50"/>
    </location>
</feature>
<dbReference type="InterPro" id="IPR050422">
    <property type="entry name" value="X-Pro_aminopeptidase_P"/>
</dbReference>
<dbReference type="Gene3D" id="3.40.350.10">
    <property type="entry name" value="Creatinase/prolidase N-terminal domain"/>
    <property type="match status" value="1"/>
</dbReference>
<evidence type="ECO:0000313" key="6">
    <source>
        <dbReference type="Ensembl" id="ENSJHYP00000017895.1"/>
    </source>
</evidence>
<dbReference type="GO" id="GO:0016787">
    <property type="term" value="F:hydrolase activity"/>
    <property type="evidence" value="ECO:0007669"/>
    <property type="project" value="UniProtKB-KW"/>
</dbReference>
<dbReference type="FunFam" id="3.40.350.10:FF:000003">
    <property type="entry name" value="Xaa-pro aminopeptidase P"/>
    <property type="match status" value="1"/>
</dbReference>
<dbReference type="AlphaFoldDB" id="A0A8C5JE67"/>
<keyword evidence="3" id="KW-0378">Hydrolase</keyword>
<feature type="domain" description="Creatinase N-terminal" evidence="5">
    <location>
        <begin position="56"/>
        <end position="162"/>
    </location>
</feature>
<dbReference type="SUPFAM" id="SSF53092">
    <property type="entry name" value="Creatinase/prolidase N-terminal domain"/>
    <property type="match status" value="1"/>
</dbReference>